<evidence type="ECO:0000256" key="2">
    <source>
        <dbReference type="ARBA" id="ARBA00005179"/>
    </source>
</evidence>
<gene>
    <name evidence="11" type="ORF">D0863_13331</name>
</gene>
<evidence type="ECO:0000256" key="9">
    <source>
        <dbReference type="SAM" id="Phobius"/>
    </source>
</evidence>
<evidence type="ECO:0000259" key="10">
    <source>
        <dbReference type="Pfam" id="PF13813"/>
    </source>
</evidence>
<evidence type="ECO:0000313" key="12">
    <source>
        <dbReference type="Proteomes" id="UP000269276"/>
    </source>
</evidence>
<dbReference type="InterPro" id="IPR032805">
    <property type="entry name" value="Wax_synthase_dom"/>
</dbReference>
<accession>A0A3M7CTK2</accession>
<evidence type="ECO:0000313" key="11">
    <source>
        <dbReference type="EMBL" id="RMY55379.1"/>
    </source>
</evidence>
<dbReference type="GO" id="GO:0016020">
    <property type="term" value="C:membrane"/>
    <property type="evidence" value="ECO:0007669"/>
    <property type="project" value="UniProtKB-SubCell"/>
</dbReference>
<evidence type="ECO:0000256" key="6">
    <source>
        <dbReference type="ARBA" id="ARBA00022989"/>
    </source>
</evidence>
<dbReference type="PANTHER" id="PTHR31595">
    <property type="entry name" value="LONG-CHAIN-ALCOHOL O-FATTY-ACYLTRANSFERASE 3-RELATED"/>
    <property type="match status" value="1"/>
</dbReference>
<feature type="region of interest" description="Disordered" evidence="8">
    <location>
        <begin position="247"/>
        <end position="305"/>
    </location>
</feature>
<dbReference type="GO" id="GO:0008374">
    <property type="term" value="F:O-acyltransferase activity"/>
    <property type="evidence" value="ECO:0007669"/>
    <property type="project" value="InterPro"/>
</dbReference>
<dbReference type="PANTHER" id="PTHR31595:SF57">
    <property type="entry name" value="OS04G0481900 PROTEIN"/>
    <property type="match status" value="1"/>
</dbReference>
<evidence type="ECO:0000256" key="7">
    <source>
        <dbReference type="ARBA" id="ARBA00023136"/>
    </source>
</evidence>
<keyword evidence="4" id="KW-0808">Transferase</keyword>
<keyword evidence="7 9" id="KW-0472">Membrane</keyword>
<dbReference type="Proteomes" id="UP000269276">
    <property type="component" value="Unassembled WGS sequence"/>
</dbReference>
<evidence type="ECO:0000256" key="3">
    <source>
        <dbReference type="ARBA" id="ARBA00007282"/>
    </source>
</evidence>
<dbReference type="InterPro" id="IPR044851">
    <property type="entry name" value="Wax_synthase"/>
</dbReference>
<dbReference type="Pfam" id="PF13813">
    <property type="entry name" value="MBOAT_2"/>
    <property type="match status" value="1"/>
</dbReference>
<evidence type="ECO:0000256" key="5">
    <source>
        <dbReference type="ARBA" id="ARBA00022692"/>
    </source>
</evidence>
<dbReference type="OrthoDB" id="1077582at2759"/>
<comment type="similarity">
    <text evidence="3">Belongs to the wax synthase family.</text>
</comment>
<feature type="transmembrane region" description="Helical" evidence="9">
    <location>
        <begin position="440"/>
        <end position="460"/>
    </location>
</feature>
<comment type="subcellular location">
    <subcellularLocation>
        <location evidence="1">Membrane</location>
        <topology evidence="1">Multi-pass membrane protein</topology>
    </subcellularLocation>
</comment>
<comment type="pathway">
    <text evidence="2">Secondary metabolite biosynthesis.</text>
</comment>
<evidence type="ECO:0000256" key="4">
    <source>
        <dbReference type="ARBA" id="ARBA00022679"/>
    </source>
</evidence>
<dbReference type="AlphaFoldDB" id="A0A3M7CTK2"/>
<comment type="caution">
    <text evidence="11">The sequence shown here is derived from an EMBL/GenBank/DDBJ whole genome shotgun (WGS) entry which is preliminary data.</text>
</comment>
<keyword evidence="6 9" id="KW-1133">Transmembrane helix</keyword>
<dbReference type="GO" id="GO:0006629">
    <property type="term" value="P:lipid metabolic process"/>
    <property type="evidence" value="ECO:0007669"/>
    <property type="project" value="InterPro"/>
</dbReference>
<feature type="transmembrane region" description="Helical" evidence="9">
    <location>
        <begin position="214"/>
        <end position="236"/>
    </location>
</feature>
<dbReference type="EMBL" id="QWIP01000748">
    <property type="protein sequence ID" value="RMY55379.1"/>
    <property type="molecule type" value="Genomic_DNA"/>
</dbReference>
<feature type="transmembrane region" description="Helical" evidence="9">
    <location>
        <begin position="183"/>
        <end position="202"/>
    </location>
</feature>
<reference evidence="11 12" key="1">
    <citation type="journal article" date="2018" name="BMC Genomics">
        <title>Genomic evidence for intraspecific hybridization in a clonal and extremely halotolerant yeast.</title>
        <authorList>
            <person name="Gostincar C."/>
            <person name="Stajich J.E."/>
            <person name="Zupancic J."/>
            <person name="Zalar P."/>
            <person name="Gunde-Cimerman N."/>
        </authorList>
    </citation>
    <scope>NUCLEOTIDE SEQUENCE [LARGE SCALE GENOMIC DNA]</scope>
    <source>
        <strain evidence="11 12">EXF-2682</strain>
    </source>
</reference>
<feature type="compositionally biased region" description="Low complexity" evidence="8">
    <location>
        <begin position="268"/>
        <end position="277"/>
    </location>
</feature>
<proteinExistence type="inferred from homology"/>
<organism evidence="11 12">
    <name type="scientific">Hortaea werneckii</name>
    <name type="common">Black yeast</name>
    <name type="synonym">Cladosporium werneckii</name>
    <dbReference type="NCBI Taxonomy" id="91943"/>
    <lineage>
        <taxon>Eukaryota</taxon>
        <taxon>Fungi</taxon>
        <taxon>Dikarya</taxon>
        <taxon>Ascomycota</taxon>
        <taxon>Pezizomycotina</taxon>
        <taxon>Dothideomycetes</taxon>
        <taxon>Dothideomycetidae</taxon>
        <taxon>Mycosphaerellales</taxon>
        <taxon>Teratosphaeriaceae</taxon>
        <taxon>Hortaea</taxon>
    </lineage>
</organism>
<feature type="domain" description="Wax synthase" evidence="10">
    <location>
        <begin position="486"/>
        <end position="575"/>
    </location>
</feature>
<evidence type="ECO:0000256" key="1">
    <source>
        <dbReference type="ARBA" id="ARBA00004141"/>
    </source>
</evidence>
<dbReference type="VEuPathDB" id="FungiDB:BTJ68_12493"/>
<keyword evidence="5 9" id="KW-0812">Transmembrane</keyword>
<protein>
    <recommendedName>
        <fullName evidence="10">Wax synthase domain-containing protein</fullName>
    </recommendedName>
</protein>
<evidence type="ECO:0000256" key="8">
    <source>
        <dbReference type="SAM" id="MobiDB-lite"/>
    </source>
</evidence>
<name>A0A3M7CTK2_HORWE</name>
<sequence length="642" mass="71718">MWGELERTIHFFPTLFRIPLIAKFGFDPEEVLVTSLLASSFLPLRGNSNHAIVFRLRCFLRRVGRNSWSSQVVIIIQSFFFFSGRTSLKNSSINRLYERIKTTRKDSQKNPTMASPSNLWQSAITFLTADEPRPGLHPIPGTKPINLEAIILPPLMYYVALLFLPPPPPQAVDTVTIRLLRNILALFAGILFFRMPLAYYIPQSIGLNYQLSLVGLYGGCRVLDAFFISPMLFGHIPRRVQYEHRPRVETPAVERPPPSSTEEMDVVASSSSSSSAANTSKKRVGFADGGATTPPPSSWDRRPSMPLDSYFPNGASASVRANAAMETLSRTLSGPKKEPVYQLETPEDGWPHSFIDRASWALELELSMRGMGFTWTTADVRHTKKTWLPTVGNRIHSICVHVLPIMATCLVFIKYTYDTYLSPPGDPIPFDGPSRFDERLSLPMQLGLTAALGAFLMVAFSLAHSAFAIICAPLAPSPFAFFPPLYTTRIWDIASVRAFWSYGWHRLFARLFLVYGVWPGEWLERKLTGKAPNQRADIGKVIGGFLSSAFVHSFSVRSVLAGDWSKARGEGIFFISNGVAVVVEEIVKRIAIACRKKAGWPLYSWYDPLVGRIWWIAVLLFSGRNFARGWVNAGLVGEMAGK</sequence>